<gene>
    <name evidence="4" type="ORF">U5817_24665</name>
</gene>
<evidence type="ECO:0000256" key="1">
    <source>
        <dbReference type="ARBA" id="ARBA00022723"/>
    </source>
</evidence>
<reference evidence="4 5" key="1">
    <citation type="submission" date="2023-12" db="EMBL/GenBank/DDBJ databases">
        <title>A. evansii MAY27, complete genome.</title>
        <authorList>
            <person name="Wang Y."/>
        </authorList>
    </citation>
    <scope>NUCLEOTIDE SEQUENCE [LARGE SCALE GENOMIC DNA]</scope>
    <source>
        <strain evidence="4 5">MAY27</strain>
    </source>
</reference>
<evidence type="ECO:0000259" key="3">
    <source>
        <dbReference type="Pfam" id="PF08797"/>
    </source>
</evidence>
<evidence type="ECO:0000313" key="4">
    <source>
        <dbReference type="EMBL" id="WRL46350.1"/>
    </source>
</evidence>
<dbReference type="Proteomes" id="UP001626593">
    <property type="component" value="Chromosome"/>
</dbReference>
<keyword evidence="1" id="KW-0479">Metal-binding</keyword>
<evidence type="ECO:0000256" key="2">
    <source>
        <dbReference type="ARBA" id="ARBA00022801"/>
    </source>
</evidence>
<dbReference type="InterPro" id="IPR014905">
    <property type="entry name" value="HIRAN"/>
</dbReference>
<organism evidence="4 5">
    <name type="scientific">Aromatoleum evansii</name>
    <name type="common">Azoarcus evansii</name>
    <dbReference type="NCBI Taxonomy" id="59406"/>
    <lineage>
        <taxon>Bacteria</taxon>
        <taxon>Pseudomonadati</taxon>
        <taxon>Pseudomonadota</taxon>
        <taxon>Betaproteobacteria</taxon>
        <taxon>Rhodocyclales</taxon>
        <taxon>Rhodocyclaceae</taxon>
        <taxon>Aromatoleum</taxon>
    </lineage>
</organism>
<accession>A0ABZ1AKG1</accession>
<dbReference type="Gene3D" id="3.30.70.2330">
    <property type="match status" value="1"/>
</dbReference>
<keyword evidence="5" id="KW-1185">Reference proteome</keyword>
<feature type="domain" description="HIRAN" evidence="3">
    <location>
        <begin position="60"/>
        <end position="138"/>
    </location>
</feature>
<name>A0ABZ1AKG1_AROEV</name>
<proteinExistence type="predicted"/>
<protein>
    <submittedName>
        <fullName evidence="4">HIRAN domain-containing protein</fullName>
    </submittedName>
</protein>
<sequence length="173" mass="18738">MGKVSAWEVLVFCIALYVVTKPIVRGYKEGRAGTDLAPDPNAHQTTPKGAGSAFHWPFRGEFDFEIVGESHHQAVLGRLAGAHGTESANAEHVALIVPENQNPHDTQAVAVLISDELVGHMSRQDARSFRRRLAQKNLSNRITSCDAIVVGGWAGPSGSKAQYGVRLDLKPFE</sequence>
<keyword evidence="2" id="KW-0378">Hydrolase</keyword>
<dbReference type="Pfam" id="PF08797">
    <property type="entry name" value="HIRAN"/>
    <property type="match status" value="1"/>
</dbReference>
<dbReference type="RefSeq" id="WP_407279193.1">
    <property type="nucleotide sequence ID" value="NZ_CP141259.1"/>
</dbReference>
<dbReference type="EMBL" id="CP141259">
    <property type="protein sequence ID" value="WRL46350.1"/>
    <property type="molecule type" value="Genomic_DNA"/>
</dbReference>
<evidence type="ECO:0000313" key="5">
    <source>
        <dbReference type="Proteomes" id="UP001626593"/>
    </source>
</evidence>